<dbReference type="InterPro" id="IPR029058">
    <property type="entry name" value="AB_hydrolase_fold"/>
</dbReference>
<sequence>MDTNSIPKASFIGHSMGGIAVMSLALKAPEKVEKIIVEDVSPKEPEPELYYVFQAMVAELIKCFEQSSKSDTEGTVHQKLRECIYRTVPMIPDEDREVIQSMKFPIKKTENGFVSLTNLTVLLKAVKNPPICHFSQNNAFSGNALFIYGGQSNFCILV</sequence>
<feature type="non-terminal residue" evidence="3">
    <location>
        <position position="158"/>
    </location>
</feature>
<evidence type="ECO:0000256" key="1">
    <source>
        <dbReference type="ARBA" id="ARBA00008645"/>
    </source>
</evidence>
<gene>
    <name evidence="3" type="ORF">X975_07254</name>
</gene>
<dbReference type="PANTHER" id="PTHR46118:SF4">
    <property type="entry name" value="PROTEIN ABHD11"/>
    <property type="match status" value="1"/>
</dbReference>
<proteinExistence type="inferred from homology"/>
<dbReference type="EMBL" id="KK117367">
    <property type="protein sequence ID" value="KFM70270.1"/>
    <property type="molecule type" value="Genomic_DNA"/>
</dbReference>
<keyword evidence="4" id="KW-1185">Reference proteome</keyword>
<dbReference type="OrthoDB" id="8119704at2759"/>
<evidence type="ECO:0000256" key="2">
    <source>
        <dbReference type="ARBA" id="ARBA00022801"/>
    </source>
</evidence>
<dbReference type="Gene3D" id="3.40.50.1820">
    <property type="entry name" value="alpha/beta hydrolase"/>
    <property type="match status" value="1"/>
</dbReference>
<accession>A0A087TYT1</accession>
<dbReference type="PANTHER" id="PTHR46118">
    <property type="entry name" value="PROTEIN ABHD11"/>
    <property type="match status" value="1"/>
</dbReference>
<dbReference type="Proteomes" id="UP000054359">
    <property type="component" value="Unassembled WGS sequence"/>
</dbReference>
<name>A0A087TYT1_STEMI</name>
<evidence type="ECO:0000313" key="3">
    <source>
        <dbReference type="EMBL" id="KFM70270.1"/>
    </source>
</evidence>
<comment type="similarity">
    <text evidence="1">Belongs to the AB hydrolase superfamily.</text>
</comment>
<organism evidence="3 4">
    <name type="scientific">Stegodyphus mimosarum</name>
    <name type="common">African social velvet spider</name>
    <dbReference type="NCBI Taxonomy" id="407821"/>
    <lineage>
        <taxon>Eukaryota</taxon>
        <taxon>Metazoa</taxon>
        <taxon>Ecdysozoa</taxon>
        <taxon>Arthropoda</taxon>
        <taxon>Chelicerata</taxon>
        <taxon>Arachnida</taxon>
        <taxon>Araneae</taxon>
        <taxon>Araneomorphae</taxon>
        <taxon>Entelegynae</taxon>
        <taxon>Eresoidea</taxon>
        <taxon>Eresidae</taxon>
        <taxon>Stegodyphus</taxon>
    </lineage>
</organism>
<reference evidence="3 4" key="1">
    <citation type="submission" date="2013-11" db="EMBL/GenBank/DDBJ databases">
        <title>Genome sequencing of Stegodyphus mimosarum.</title>
        <authorList>
            <person name="Bechsgaard J."/>
        </authorList>
    </citation>
    <scope>NUCLEOTIDE SEQUENCE [LARGE SCALE GENOMIC DNA]</scope>
</reference>
<dbReference type="STRING" id="407821.A0A087TYT1"/>
<dbReference type="AlphaFoldDB" id="A0A087TYT1"/>
<dbReference type="SUPFAM" id="SSF53474">
    <property type="entry name" value="alpha/beta-Hydrolases"/>
    <property type="match status" value="1"/>
</dbReference>
<protein>
    <submittedName>
        <fullName evidence="3">Abhydrolase domain-containing protein 11</fullName>
    </submittedName>
</protein>
<dbReference type="GO" id="GO:0052689">
    <property type="term" value="F:carboxylic ester hydrolase activity"/>
    <property type="evidence" value="ECO:0007669"/>
    <property type="project" value="TreeGrafter"/>
</dbReference>
<dbReference type="GO" id="GO:0005739">
    <property type="term" value="C:mitochondrion"/>
    <property type="evidence" value="ECO:0007669"/>
    <property type="project" value="TreeGrafter"/>
</dbReference>
<evidence type="ECO:0000313" key="4">
    <source>
        <dbReference type="Proteomes" id="UP000054359"/>
    </source>
</evidence>
<keyword evidence="2 3" id="KW-0378">Hydrolase</keyword>